<dbReference type="eggNOG" id="ENOG50319ED">
    <property type="taxonomic scope" value="Bacteria"/>
</dbReference>
<dbReference type="KEGG" id="caj:CIG1485E_1117"/>
<organism evidence="1 2">
    <name type="scientific">Campylobacter iguaniorum</name>
    <dbReference type="NCBI Taxonomy" id="1244531"/>
    <lineage>
        <taxon>Bacteria</taxon>
        <taxon>Pseudomonadati</taxon>
        <taxon>Campylobacterota</taxon>
        <taxon>Epsilonproteobacteria</taxon>
        <taxon>Campylobacterales</taxon>
        <taxon>Campylobacteraceae</taxon>
        <taxon>Campylobacter</taxon>
    </lineage>
</organism>
<gene>
    <name evidence="1" type="ORF">CIG1485E_1117</name>
</gene>
<dbReference type="OrthoDB" id="5372904at2"/>
<evidence type="ECO:0008006" key="3">
    <source>
        <dbReference type="Google" id="ProtNLM"/>
    </source>
</evidence>
<evidence type="ECO:0000313" key="1">
    <source>
        <dbReference type="EMBL" id="AII14952.1"/>
    </source>
</evidence>
<dbReference type="RefSeq" id="WP_038454536.1">
    <property type="nucleotide sequence ID" value="NZ_CP009043.1"/>
</dbReference>
<keyword evidence="2" id="KW-1185">Reference proteome</keyword>
<dbReference type="Proteomes" id="UP000028486">
    <property type="component" value="Chromosome"/>
</dbReference>
<dbReference type="STRING" id="1244531.CIG2463D_1209"/>
<sequence length="156" mass="17232">MKKAFSLILAIIFIVLLATIGMLSFGVSATGVKQTDNLYLSEQAKLIAKSATEHAIIQIQQYDFATNCLYEIPKKYPNDSDWLLQSTVYVTYIGKNKPNGCPDKNWIDSGATKDRNGLDINGKTLIQAVVLDTVVESNPAANTEVIRYSRTTTQKP</sequence>
<dbReference type="AlphaFoldDB" id="A0A076FC03"/>
<name>A0A076FC03_9BACT</name>
<evidence type="ECO:0000313" key="2">
    <source>
        <dbReference type="Proteomes" id="UP000028486"/>
    </source>
</evidence>
<dbReference type="EMBL" id="CP009043">
    <property type="protein sequence ID" value="AII14952.1"/>
    <property type="molecule type" value="Genomic_DNA"/>
</dbReference>
<protein>
    <recommendedName>
        <fullName evidence="3">Type II secretion system protein</fullName>
    </recommendedName>
</protein>
<dbReference type="HOGENOM" id="CLU_140209_0_0_7"/>
<proteinExistence type="predicted"/>
<accession>A0A076FC03</accession>
<reference evidence="2" key="1">
    <citation type="journal article" date="2014" name="Genome Announc.">
        <title>Complete Genome Sequence of Campylobacter iguaniorum Strain 1485ET, Isolated from a Bearded Dragon (Pogona vitticeps).</title>
        <authorList>
            <person name="Gilbert M.J."/>
            <person name="Miller W.G."/>
            <person name="Yee E."/>
            <person name="Kik M."/>
            <person name="Wagenaar J.A."/>
            <person name="Duim B."/>
        </authorList>
    </citation>
    <scope>NUCLEOTIDE SEQUENCE [LARGE SCALE GENOMIC DNA]</scope>
    <source>
        <strain evidence="2">1485E</strain>
    </source>
</reference>